<dbReference type="RefSeq" id="WP_233725230.1">
    <property type="nucleotide sequence ID" value="NZ_JAJVCN010000001.1"/>
</dbReference>
<dbReference type="Proteomes" id="UP001521150">
    <property type="component" value="Unassembled WGS sequence"/>
</dbReference>
<sequence length="211" mass="21326">MRVTAVGELPGALDRLGVSRGRPVIVLVGGAGGMSARHLDLVRDLFGDLMPALVRRGAAVVDGGTDTGVMQSIGEFSCDGVTLVGVAAEGSLGDTPLEPHHVHVLVPGESWGDESPWIAEVASVLAGPNAAVTLLVNGGDVTYVDAEQSIARRRPLIVLAGTGRTADVIASAAAGVVDDPRAAAIAAADLTQVVSVEDFVAVVAAELDRPG</sequence>
<evidence type="ECO:0000313" key="3">
    <source>
        <dbReference type="Proteomes" id="UP001521150"/>
    </source>
</evidence>
<proteinExistence type="predicted"/>
<gene>
    <name evidence="2" type="ORF">LWC34_12585</name>
</gene>
<dbReference type="InterPro" id="IPR041482">
    <property type="entry name" value="LSDAT_prok"/>
</dbReference>
<feature type="domain" description="LSDAT prokaryote" evidence="1">
    <location>
        <begin position="22"/>
        <end position="198"/>
    </location>
</feature>
<accession>A0ABS8ZAE1</accession>
<name>A0ABS8ZAE1_9PSEU</name>
<keyword evidence="3" id="KW-1185">Reference proteome</keyword>
<dbReference type="Pfam" id="PF18171">
    <property type="entry name" value="LSDAT_prok"/>
    <property type="match status" value="1"/>
</dbReference>
<organism evidence="2 3">
    <name type="scientific">Kibdelosporangium philippinense</name>
    <dbReference type="NCBI Taxonomy" id="211113"/>
    <lineage>
        <taxon>Bacteria</taxon>
        <taxon>Bacillati</taxon>
        <taxon>Actinomycetota</taxon>
        <taxon>Actinomycetes</taxon>
        <taxon>Pseudonocardiales</taxon>
        <taxon>Pseudonocardiaceae</taxon>
        <taxon>Kibdelosporangium</taxon>
    </lineage>
</organism>
<evidence type="ECO:0000313" key="2">
    <source>
        <dbReference type="EMBL" id="MCE7003656.1"/>
    </source>
</evidence>
<evidence type="ECO:0000259" key="1">
    <source>
        <dbReference type="Pfam" id="PF18171"/>
    </source>
</evidence>
<protein>
    <recommendedName>
        <fullName evidence="1">LSDAT prokaryote domain-containing protein</fullName>
    </recommendedName>
</protein>
<comment type="caution">
    <text evidence="2">The sequence shown here is derived from an EMBL/GenBank/DDBJ whole genome shotgun (WGS) entry which is preliminary data.</text>
</comment>
<reference evidence="2 3" key="1">
    <citation type="submission" date="2021-12" db="EMBL/GenBank/DDBJ databases">
        <title>Genome sequence of Kibdelosporangium philippinense ATCC 49844.</title>
        <authorList>
            <person name="Fedorov E.A."/>
            <person name="Omeragic M."/>
            <person name="Shalygina K.F."/>
            <person name="Maclea K.S."/>
        </authorList>
    </citation>
    <scope>NUCLEOTIDE SEQUENCE [LARGE SCALE GENOMIC DNA]</scope>
    <source>
        <strain evidence="2 3">ATCC 49844</strain>
    </source>
</reference>
<dbReference type="EMBL" id="JAJVCN010000001">
    <property type="protein sequence ID" value="MCE7003656.1"/>
    <property type="molecule type" value="Genomic_DNA"/>
</dbReference>